<protein>
    <recommendedName>
        <fullName evidence="2">Chemotaxis protein CheW</fullName>
    </recommendedName>
</protein>
<proteinExistence type="predicted"/>
<dbReference type="GO" id="GO:0005829">
    <property type="term" value="C:cytosol"/>
    <property type="evidence" value="ECO:0007669"/>
    <property type="project" value="TreeGrafter"/>
</dbReference>
<evidence type="ECO:0000313" key="6">
    <source>
        <dbReference type="Proteomes" id="UP000288096"/>
    </source>
</evidence>
<dbReference type="InterPro" id="IPR002545">
    <property type="entry name" value="CheW-lke_dom"/>
</dbReference>
<dbReference type="InterPro" id="IPR039315">
    <property type="entry name" value="CheW"/>
</dbReference>
<evidence type="ECO:0000259" key="4">
    <source>
        <dbReference type="PROSITE" id="PS50851"/>
    </source>
</evidence>
<dbReference type="Proteomes" id="UP000288096">
    <property type="component" value="Unassembled WGS sequence"/>
</dbReference>
<dbReference type="Gene3D" id="2.40.50.180">
    <property type="entry name" value="CheA-289, Domain 4"/>
    <property type="match status" value="1"/>
</dbReference>
<dbReference type="GO" id="GO:0007165">
    <property type="term" value="P:signal transduction"/>
    <property type="evidence" value="ECO:0007669"/>
    <property type="project" value="InterPro"/>
</dbReference>
<dbReference type="PANTHER" id="PTHR22617:SF45">
    <property type="entry name" value="CHEMOTAXIS PROTEIN CHEW"/>
    <property type="match status" value="1"/>
</dbReference>
<dbReference type="Gene3D" id="2.30.30.40">
    <property type="entry name" value="SH3 Domains"/>
    <property type="match status" value="1"/>
</dbReference>
<reference evidence="6" key="1">
    <citation type="submission" date="2017-11" db="EMBL/GenBank/DDBJ databases">
        <authorList>
            <person name="Watanabe M."/>
            <person name="Kojima H."/>
        </authorList>
    </citation>
    <scope>NUCLEOTIDE SEQUENCE [LARGE SCALE GENOMIC DNA]</scope>
    <source>
        <strain evidence="6">Tokyo 01</strain>
    </source>
</reference>
<gene>
    <name evidence="5" type="ORF">DENIS_4397</name>
</gene>
<comment type="caution">
    <text evidence="5">The sequence shown here is derived from an EMBL/GenBank/DDBJ whole genome shotgun (WGS) entry which is preliminary data.</text>
</comment>
<evidence type="ECO:0000256" key="3">
    <source>
        <dbReference type="ARBA" id="ARBA00022490"/>
    </source>
</evidence>
<dbReference type="GO" id="GO:0006935">
    <property type="term" value="P:chemotaxis"/>
    <property type="evidence" value="ECO:0007669"/>
    <property type="project" value="InterPro"/>
</dbReference>
<dbReference type="InterPro" id="IPR036061">
    <property type="entry name" value="CheW-like_dom_sf"/>
</dbReference>
<dbReference type="EMBL" id="BEXT01000001">
    <property type="protein sequence ID" value="GBC63403.1"/>
    <property type="molecule type" value="Genomic_DNA"/>
</dbReference>
<keyword evidence="6" id="KW-1185">Reference proteome</keyword>
<dbReference type="SUPFAM" id="SSF50341">
    <property type="entry name" value="CheW-like"/>
    <property type="match status" value="1"/>
</dbReference>
<dbReference type="PANTHER" id="PTHR22617">
    <property type="entry name" value="CHEMOTAXIS SENSOR HISTIDINE KINASE-RELATED"/>
    <property type="match status" value="1"/>
</dbReference>
<comment type="subcellular location">
    <subcellularLocation>
        <location evidence="1">Cytoplasm</location>
    </subcellularLocation>
</comment>
<feature type="domain" description="CheW-like" evidence="4">
    <location>
        <begin position="73"/>
        <end position="224"/>
    </location>
</feature>
<evidence type="ECO:0000313" key="5">
    <source>
        <dbReference type="EMBL" id="GBC63403.1"/>
    </source>
</evidence>
<organism evidence="5 6">
    <name type="scientific">Desulfonema ishimotonii</name>
    <dbReference type="NCBI Taxonomy" id="45657"/>
    <lineage>
        <taxon>Bacteria</taxon>
        <taxon>Pseudomonadati</taxon>
        <taxon>Thermodesulfobacteriota</taxon>
        <taxon>Desulfobacteria</taxon>
        <taxon>Desulfobacterales</taxon>
        <taxon>Desulfococcaceae</taxon>
        <taxon>Desulfonema</taxon>
    </lineage>
</organism>
<dbReference type="PROSITE" id="PS50851">
    <property type="entry name" value="CHEW"/>
    <property type="match status" value="1"/>
</dbReference>
<evidence type="ECO:0000256" key="2">
    <source>
        <dbReference type="ARBA" id="ARBA00021483"/>
    </source>
</evidence>
<dbReference type="OrthoDB" id="21516at2"/>
<keyword evidence="3" id="KW-0963">Cytoplasm</keyword>
<dbReference type="RefSeq" id="WP_124330470.1">
    <property type="nucleotide sequence ID" value="NZ_BEXT01000001.1"/>
</dbReference>
<dbReference type="AlphaFoldDB" id="A0A401G2I8"/>
<dbReference type="Pfam" id="PF01584">
    <property type="entry name" value="CheW"/>
    <property type="match status" value="1"/>
</dbReference>
<name>A0A401G2I8_9BACT</name>
<reference evidence="6" key="2">
    <citation type="submission" date="2019-01" db="EMBL/GenBank/DDBJ databases">
        <title>Genome sequence of Desulfonema ishimotonii strain Tokyo 01.</title>
        <authorList>
            <person name="Fukui M."/>
        </authorList>
    </citation>
    <scope>NUCLEOTIDE SEQUENCE [LARGE SCALE GENOMIC DNA]</scope>
    <source>
        <strain evidence="6">Tokyo 01</strain>
    </source>
</reference>
<accession>A0A401G2I8</accession>
<evidence type="ECO:0000256" key="1">
    <source>
        <dbReference type="ARBA" id="ARBA00004496"/>
    </source>
</evidence>
<sequence length="227" mass="26336">MTPCQSESCWQRIGVFGQGKPTCPELGRVIHCRNCEVFTRAGRQILERDLPDDYRDQWTDVIAAKKEEESPRTISVVIFRIGEEWLALRTRLFAEVIDPERFHSLPHRNNPVLLGVVNVHGELRLCISLRVLLDIEMRTAPPPERRIYRRMMVIGHDSEQWVFPVDEIHGVHRVAPENFQNVPVTVAKSSATYTQSLFKWRPRSEDYRNVALLEDELLLISLARSIQ</sequence>